<gene>
    <name evidence="1" type="ORF">FCM35_KLT09018</name>
</gene>
<dbReference type="PANTHER" id="PTHR31170">
    <property type="entry name" value="BNAC04G53230D PROTEIN"/>
    <property type="match status" value="1"/>
</dbReference>
<protein>
    <submittedName>
        <fullName evidence="1">Uncharacterized protein</fullName>
    </submittedName>
</protein>
<comment type="caution">
    <text evidence="1">The sequence shown here is derived from an EMBL/GenBank/DDBJ whole genome shotgun (WGS) entry which is preliminary data.</text>
</comment>
<evidence type="ECO:0000313" key="1">
    <source>
        <dbReference type="EMBL" id="KAF3325938.1"/>
    </source>
</evidence>
<dbReference type="InterPro" id="IPR004158">
    <property type="entry name" value="DUF247_pln"/>
</dbReference>
<proteinExistence type="predicted"/>
<organism evidence="1 2">
    <name type="scientific">Carex littledalei</name>
    <dbReference type="NCBI Taxonomy" id="544730"/>
    <lineage>
        <taxon>Eukaryota</taxon>
        <taxon>Viridiplantae</taxon>
        <taxon>Streptophyta</taxon>
        <taxon>Embryophyta</taxon>
        <taxon>Tracheophyta</taxon>
        <taxon>Spermatophyta</taxon>
        <taxon>Magnoliopsida</taxon>
        <taxon>Liliopsida</taxon>
        <taxon>Poales</taxon>
        <taxon>Cyperaceae</taxon>
        <taxon>Cyperoideae</taxon>
        <taxon>Cariceae</taxon>
        <taxon>Carex</taxon>
        <taxon>Carex subgen. Euthyceras</taxon>
    </lineage>
</organism>
<keyword evidence="2" id="KW-1185">Reference proteome</keyword>
<name>A0A833QMZ5_9POAL</name>
<dbReference type="Proteomes" id="UP000623129">
    <property type="component" value="Unassembled WGS sequence"/>
</dbReference>
<dbReference type="Pfam" id="PF03140">
    <property type="entry name" value="DUF247"/>
    <property type="match status" value="1"/>
</dbReference>
<dbReference type="PANTHER" id="PTHR31170:SF25">
    <property type="entry name" value="BNAA09G04570D PROTEIN"/>
    <property type="match status" value="1"/>
</dbReference>
<dbReference type="AlphaFoldDB" id="A0A833QMZ5"/>
<evidence type="ECO:0000313" key="2">
    <source>
        <dbReference type="Proteomes" id="UP000623129"/>
    </source>
</evidence>
<dbReference type="OrthoDB" id="618493at2759"/>
<dbReference type="EMBL" id="SWLB01000019">
    <property type="protein sequence ID" value="KAF3325938.1"/>
    <property type="molecule type" value="Genomic_DNA"/>
</dbReference>
<reference evidence="1" key="1">
    <citation type="submission" date="2020-01" db="EMBL/GenBank/DDBJ databases">
        <title>Genome sequence of Kobresia littledalei, the first chromosome-level genome in the family Cyperaceae.</title>
        <authorList>
            <person name="Qu G."/>
        </authorList>
    </citation>
    <scope>NUCLEOTIDE SEQUENCE</scope>
    <source>
        <strain evidence="1">C.B.Clarke</strain>
        <tissue evidence="1">Leaf</tissue>
    </source>
</reference>
<accession>A0A833QMZ5</accession>
<sequence>MDNESTTEENSTADAPICDEPSGHTIIFLFPAIMEIRQHRAKVVTIGPYHHKEKLFFGNNYKWQVLDVMTYAFQFETAMFFRNMVRREKELRGCYEEQCEEDSYPMDTKAFLQMMLLDGCFIIFALKCFSLKNQPLHDMVELFTSKIQRLGEGILMYRLINNIKNLVSDLEMHQESLICDLLQMENQVPFSVLQELLHVCPTLRDFIGGSIKDLALSGFKCVRPRMNKEKSDPPENFLHLLDVFHWSRVPKDKYKIDNRFDSQTLSDLCMLHAEDSHRTRMKFKKKSGSSLDVEIKNSSCRKRCVVKVPTIDIKNYQFSVFESLVTFEARYKKRGFCFTAFVESMASILGSENDVKLLQKSGIIPKGTGASDDYVIKFFHQLCRCIKPIAAAPHPCDGYKNAVDRVRETVEVSEVTEARCWFRF</sequence>